<evidence type="ECO:0000256" key="9">
    <source>
        <dbReference type="ARBA" id="ARBA00023224"/>
    </source>
</evidence>
<sequence>MIITLIAILVNLFHVQGGMYIRTVEGSLTVIHILIKYSVFLTYKSDIRGLLKDMAHFWNYKHTIKSRSLNRSIEKIYKFVKIALNGYFTSSVFALGSIMLRPAFNKKNNYIFHCWVPDSIVLEATILFCQYYFISIIIGAGFAYDLVYISYTTHVIIQLKLLKYKLKHSVTIADLYNCVKHHQFLHTIFHRMNRVYFWAFLFHYFITLITGCTQLYVILLGNVEFIDLISTAVYIVELLIQFGYWAFLVDQIVFEMNGISSAIYMSNWYEEDRFVKKILLTIMIRAQKQKYMSAGGLMDMNILAFGSVPLK</sequence>
<evidence type="ECO:0000313" key="12">
    <source>
        <dbReference type="EMBL" id="KAK9758677.1"/>
    </source>
</evidence>
<keyword evidence="2" id="KW-1003">Cell membrane</keyword>
<keyword evidence="8 12" id="KW-0675">Receptor</keyword>
<evidence type="ECO:0000256" key="11">
    <source>
        <dbReference type="SAM" id="SignalP"/>
    </source>
</evidence>
<dbReference type="GO" id="GO:0004984">
    <property type="term" value="F:olfactory receptor activity"/>
    <property type="evidence" value="ECO:0007669"/>
    <property type="project" value="InterPro"/>
</dbReference>
<accession>A0AAW1NA42</accession>
<keyword evidence="4 10" id="KW-0812">Transmembrane</keyword>
<feature type="transmembrane region" description="Helical" evidence="10">
    <location>
        <begin position="195"/>
        <end position="219"/>
    </location>
</feature>
<evidence type="ECO:0000313" key="13">
    <source>
        <dbReference type="Proteomes" id="UP001458880"/>
    </source>
</evidence>
<dbReference type="PANTHER" id="PTHR21137">
    <property type="entry name" value="ODORANT RECEPTOR"/>
    <property type="match status" value="1"/>
</dbReference>
<feature type="transmembrane region" description="Helical" evidence="10">
    <location>
        <begin position="131"/>
        <end position="157"/>
    </location>
</feature>
<gene>
    <name evidence="12" type="ORF">QE152_g488</name>
</gene>
<evidence type="ECO:0000256" key="6">
    <source>
        <dbReference type="ARBA" id="ARBA00022989"/>
    </source>
</evidence>
<feature type="transmembrane region" description="Helical" evidence="10">
    <location>
        <begin position="79"/>
        <end position="100"/>
    </location>
</feature>
<name>A0AAW1NA42_POPJA</name>
<evidence type="ECO:0000256" key="4">
    <source>
        <dbReference type="ARBA" id="ARBA00022692"/>
    </source>
</evidence>
<proteinExistence type="predicted"/>
<dbReference type="GO" id="GO:0007165">
    <property type="term" value="P:signal transduction"/>
    <property type="evidence" value="ECO:0007669"/>
    <property type="project" value="UniProtKB-KW"/>
</dbReference>
<comment type="caution">
    <text evidence="12">The sequence shown here is derived from an EMBL/GenBank/DDBJ whole genome shotgun (WGS) entry which is preliminary data.</text>
</comment>
<evidence type="ECO:0000256" key="10">
    <source>
        <dbReference type="SAM" id="Phobius"/>
    </source>
</evidence>
<keyword evidence="3" id="KW-0716">Sensory transduction</keyword>
<dbReference type="GO" id="GO:0005549">
    <property type="term" value="F:odorant binding"/>
    <property type="evidence" value="ECO:0007669"/>
    <property type="project" value="InterPro"/>
</dbReference>
<keyword evidence="5" id="KW-0552">Olfaction</keyword>
<dbReference type="Proteomes" id="UP001458880">
    <property type="component" value="Unassembled WGS sequence"/>
</dbReference>
<keyword evidence="13" id="KW-1185">Reference proteome</keyword>
<feature type="transmembrane region" description="Helical" evidence="10">
    <location>
        <begin position="225"/>
        <end position="247"/>
    </location>
</feature>
<dbReference type="GO" id="GO:0005886">
    <property type="term" value="C:plasma membrane"/>
    <property type="evidence" value="ECO:0007669"/>
    <property type="project" value="UniProtKB-SubCell"/>
</dbReference>
<evidence type="ECO:0000256" key="5">
    <source>
        <dbReference type="ARBA" id="ARBA00022725"/>
    </source>
</evidence>
<feature type="signal peptide" evidence="11">
    <location>
        <begin position="1"/>
        <end position="17"/>
    </location>
</feature>
<keyword evidence="7 10" id="KW-0472">Membrane</keyword>
<feature type="chain" id="PRO_5044002195" evidence="11">
    <location>
        <begin position="18"/>
        <end position="311"/>
    </location>
</feature>
<keyword evidence="9" id="KW-0807">Transducer</keyword>
<organism evidence="12 13">
    <name type="scientific">Popillia japonica</name>
    <name type="common">Japanese beetle</name>
    <dbReference type="NCBI Taxonomy" id="7064"/>
    <lineage>
        <taxon>Eukaryota</taxon>
        <taxon>Metazoa</taxon>
        <taxon>Ecdysozoa</taxon>
        <taxon>Arthropoda</taxon>
        <taxon>Hexapoda</taxon>
        <taxon>Insecta</taxon>
        <taxon>Pterygota</taxon>
        <taxon>Neoptera</taxon>
        <taxon>Endopterygota</taxon>
        <taxon>Coleoptera</taxon>
        <taxon>Polyphaga</taxon>
        <taxon>Scarabaeiformia</taxon>
        <taxon>Scarabaeidae</taxon>
        <taxon>Rutelinae</taxon>
        <taxon>Popillia</taxon>
    </lineage>
</organism>
<protein>
    <submittedName>
        <fullName evidence="12">7tm Odorant receptor</fullName>
    </submittedName>
</protein>
<dbReference type="EMBL" id="JASPKY010000003">
    <property type="protein sequence ID" value="KAK9758677.1"/>
    <property type="molecule type" value="Genomic_DNA"/>
</dbReference>
<keyword evidence="11" id="KW-0732">Signal</keyword>
<keyword evidence="6 10" id="KW-1133">Transmembrane helix</keyword>
<evidence type="ECO:0000256" key="3">
    <source>
        <dbReference type="ARBA" id="ARBA00022606"/>
    </source>
</evidence>
<evidence type="ECO:0000256" key="8">
    <source>
        <dbReference type="ARBA" id="ARBA00023170"/>
    </source>
</evidence>
<evidence type="ECO:0000256" key="2">
    <source>
        <dbReference type="ARBA" id="ARBA00022475"/>
    </source>
</evidence>
<dbReference type="InterPro" id="IPR004117">
    <property type="entry name" value="7tm6_olfct_rcpt"/>
</dbReference>
<evidence type="ECO:0000256" key="7">
    <source>
        <dbReference type="ARBA" id="ARBA00023136"/>
    </source>
</evidence>
<dbReference type="AlphaFoldDB" id="A0AAW1NA42"/>
<dbReference type="PANTHER" id="PTHR21137:SF35">
    <property type="entry name" value="ODORANT RECEPTOR 19A-RELATED"/>
    <property type="match status" value="1"/>
</dbReference>
<reference evidence="12 13" key="1">
    <citation type="journal article" date="2024" name="BMC Genomics">
        <title>De novo assembly and annotation of Popillia japonica's genome with initial clues to its potential as an invasive pest.</title>
        <authorList>
            <person name="Cucini C."/>
            <person name="Boschi S."/>
            <person name="Funari R."/>
            <person name="Cardaioli E."/>
            <person name="Iannotti N."/>
            <person name="Marturano G."/>
            <person name="Paoli F."/>
            <person name="Bruttini M."/>
            <person name="Carapelli A."/>
            <person name="Frati F."/>
            <person name="Nardi F."/>
        </authorList>
    </citation>
    <scope>NUCLEOTIDE SEQUENCE [LARGE SCALE GENOMIC DNA]</scope>
    <source>
        <strain evidence="12">DMR45628</strain>
    </source>
</reference>
<evidence type="ECO:0000256" key="1">
    <source>
        <dbReference type="ARBA" id="ARBA00004651"/>
    </source>
</evidence>
<comment type="subcellular location">
    <subcellularLocation>
        <location evidence="1">Cell membrane</location>
        <topology evidence="1">Multi-pass membrane protein</topology>
    </subcellularLocation>
</comment>
<dbReference type="Pfam" id="PF02949">
    <property type="entry name" value="7tm_6"/>
    <property type="match status" value="1"/>
</dbReference>